<dbReference type="Pfam" id="PF13843">
    <property type="entry name" value="DDE_Tnp_1_7"/>
    <property type="match status" value="1"/>
</dbReference>
<organism evidence="2 5">
    <name type="scientific">Trichoplusia ni</name>
    <name type="common">Cabbage looper</name>
    <dbReference type="NCBI Taxonomy" id="7111"/>
    <lineage>
        <taxon>Eukaryota</taxon>
        <taxon>Metazoa</taxon>
        <taxon>Ecdysozoa</taxon>
        <taxon>Arthropoda</taxon>
        <taxon>Hexapoda</taxon>
        <taxon>Insecta</taxon>
        <taxon>Pterygota</taxon>
        <taxon>Neoptera</taxon>
        <taxon>Endopterygota</taxon>
        <taxon>Lepidoptera</taxon>
        <taxon>Glossata</taxon>
        <taxon>Ditrysia</taxon>
        <taxon>Noctuoidea</taxon>
        <taxon>Noctuidae</taxon>
        <taxon>Plusiinae</taxon>
        <taxon>Trichoplusia</taxon>
    </lineage>
</organism>
<dbReference type="RefSeq" id="XP_026736921.1">
    <property type="nucleotide sequence ID" value="XM_026881120.1"/>
</dbReference>
<dbReference type="PANTHER" id="PTHR46599:SF3">
    <property type="entry name" value="PIGGYBAC TRANSPOSABLE ELEMENT-DERIVED PROTEIN 4"/>
    <property type="match status" value="1"/>
</dbReference>
<dbReference type="Proteomes" id="UP000322000">
    <property type="component" value="Chromosome 26"/>
</dbReference>
<evidence type="ECO:0000313" key="4">
    <source>
        <dbReference type="RefSeq" id="XP_026736921.1"/>
    </source>
</evidence>
<dbReference type="KEGG" id="tnl:113500356"/>
<dbReference type="RefSeq" id="XP_026744270.1">
    <property type="nucleotide sequence ID" value="XM_026888469.1"/>
</dbReference>
<dbReference type="AlphaFoldDB" id="A0A7E5WTW2"/>
<dbReference type="GeneID" id="113505668"/>
<proteinExistence type="predicted"/>
<dbReference type="KEGG" id="tnl:113499699"/>
<gene>
    <name evidence="5" type="primary">LOC113505668</name>
    <name evidence="3" type="synonym">LOC113499699</name>
    <name evidence="4" type="synonym">LOC113500356</name>
</gene>
<dbReference type="RefSeq" id="XP_026736067.1">
    <property type="nucleotide sequence ID" value="XM_026880266.1"/>
</dbReference>
<evidence type="ECO:0000313" key="2">
    <source>
        <dbReference type="Proteomes" id="UP000322000"/>
    </source>
</evidence>
<evidence type="ECO:0000313" key="5">
    <source>
        <dbReference type="RefSeq" id="XP_026744270.1"/>
    </source>
</evidence>
<name>A0A7E5WTW2_TRINI</name>
<feature type="domain" description="PiggyBac transposable element-derived protein" evidence="1">
    <location>
        <begin position="73"/>
        <end position="431"/>
    </location>
</feature>
<dbReference type="OrthoDB" id="118105at2759"/>
<protein>
    <submittedName>
        <fullName evidence="3 4">PiggyBac transposable element-derived protein 4-like</fullName>
    </submittedName>
</protein>
<evidence type="ECO:0000259" key="1">
    <source>
        <dbReference type="Pfam" id="PF13843"/>
    </source>
</evidence>
<evidence type="ECO:0000313" key="3">
    <source>
        <dbReference type="RefSeq" id="XP_026736067.1"/>
    </source>
</evidence>
<dbReference type="KEGG" id="tnl:113505668"/>
<dbReference type="Proteomes" id="UP000322000">
    <property type="component" value="Chromosome 12"/>
</dbReference>
<dbReference type="PANTHER" id="PTHR46599">
    <property type="entry name" value="PIGGYBAC TRANSPOSABLE ELEMENT-DERIVED PROTEIN 4"/>
    <property type="match status" value="1"/>
</dbReference>
<dbReference type="Proteomes" id="UP000322000">
    <property type="component" value="Chromosome 13"/>
</dbReference>
<accession>A0A7E5WTW2</accession>
<reference evidence="3 4" key="1">
    <citation type="submission" date="2025-04" db="UniProtKB">
        <authorList>
            <consortium name="RefSeq"/>
        </authorList>
    </citation>
    <scope>IDENTIFICATION</scope>
</reference>
<sequence>MTTTEELIRILEGDENEEFLSDEEFDIDVEIQGNNVTTTNWTTQIATPILEEFDDFVCGLSPAVKLDDTSTEFEFFEHFCSKDLLQKIANCTNKYHQHFVRHTDLRIYSRLQQWRDVTIDDLYIFLAVTMLFTRNKRITIEEHWSTDPLLHSTVFSNTMFRNRYCSILAMLSFCEAPAGTSSVPRLHKIKMMIDHARETFKTTFIPGKKMCIDESIVPFKGRLIIKQYLPKKRNRFGIKLFVLCDVETGYIVDFIVYCGSETEIETVPNLGLSGSVVTELLKDYYFCNRELYVDNWYSSPQLFIYLKERATYACGTVRSNRKGMPKFQKLKRGQIAAYSSPPLLALKWQDKKPVLMLSTMHDDKMIPSDNVDYSTGLPKMKPQCVVDYTKNMGSVDTSDMMTSSLGCIRKSKKWHKKLGFHIFDMFLLNAFYLIKVIKNKQNYSLADFQLNVIRQIIEKYKQCSLTQQSTSRGVLDPNRFLHNSALEHFPVRILTGKSQRCKMCAAKRKRSETRFMCQKCKVYLCIDPCAVEYHNSTKQSVS</sequence>
<keyword evidence="2" id="KW-1185">Reference proteome</keyword>
<dbReference type="InterPro" id="IPR029526">
    <property type="entry name" value="PGBD"/>
</dbReference>